<keyword evidence="11" id="KW-0106">Calcium</keyword>
<evidence type="ECO:0000259" key="18">
    <source>
        <dbReference type="PROSITE" id="PS51384"/>
    </source>
</evidence>
<evidence type="ECO:0000256" key="15">
    <source>
        <dbReference type="ARBA" id="ARBA00023136"/>
    </source>
</evidence>
<evidence type="ECO:0000256" key="2">
    <source>
        <dbReference type="ARBA" id="ARBA00007975"/>
    </source>
</evidence>
<accession>A0AAN9LMF4</accession>
<name>A0AAN9LMF4_CANGL</name>
<dbReference type="Gene3D" id="1.10.238.10">
    <property type="entry name" value="EF-hand"/>
    <property type="match status" value="1"/>
</dbReference>
<dbReference type="GO" id="GO:0005886">
    <property type="term" value="C:plasma membrane"/>
    <property type="evidence" value="ECO:0007669"/>
    <property type="project" value="TreeGrafter"/>
</dbReference>
<dbReference type="SUPFAM" id="SSF63380">
    <property type="entry name" value="Riboflavin synthase domain-like"/>
    <property type="match status" value="1"/>
</dbReference>
<keyword evidence="13" id="KW-1133">Transmembrane helix</keyword>
<dbReference type="AlphaFoldDB" id="A0AAN9LMF4"/>
<keyword evidence="5" id="KW-0575">Peroxidase</keyword>
<keyword evidence="12" id="KW-0521">NADP</keyword>
<dbReference type="InterPro" id="IPR000778">
    <property type="entry name" value="Cyt_b245_heavy_chain"/>
</dbReference>
<dbReference type="EMBL" id="JAYMYQ010000004">
    <property type="protein sequence ID" value="KAK7338654.1"/>
    <property type="molecule type" value="Genomic_DNA"/>
</dbReference>
<dbReference type="InterPro" id="IPR013112">
    <property type="entry name" value="FAD-bd_8"/>
</dbReference>
<proteinExistence type="inferred from homology"/>
<evidence type="ECO:0000256" key="11">
    <source>
        <dbReference type="ARBA" id="ARBA00022837"/>
    </source>
</evidence>
<dbReference type="InterPro" id="IPR039261">
    <property type="entry name" value="FNR_nucleotide-bd"/>
</dbReference>
<comment type="subcellular location">
    <subcellularLocation>
        <location evidence="1">Membrane</location>
        <topology evidence="1">Multi-pass membrane protein</topology>
    </subcellularLocation>
</comment>
<feature type="domain" description="FAD-binding FR-type" evidence="18">
    <location>
        <begin position="312"/>
        <end position="442"/>
    </location>
</feature>
<dbReference type="SUPFAM" id="SSF47473">
    <property type="entry name" value="EF-hand"/>
    <property type="match status" value="1"/>
</dbReference>
<dbReference type="PROSITE" id="PS00018">
    <property type="entry name" value="EF_HAND_1"/>
    <property type="match status" value="1"/>
</dbReference>
<evidence type="ECO:0000256" key="4">
    <source>
        <dbReference type="ARBA" id="ARBA00022553"/>
    </source>
</evidence>
<gene>
    <name evidence="19" type="ORF">VNO77_19277</name>
</gene>
<dbReference type="FunFam" id="2.40.30.10:FF:000019">
    <property type="entry name" value="Respiratory burst oxidase homolog A"/>
    <property type="match status" value="1"/>
</dbReference>
<keyword evidence="7" id="KW-0812">Transmembrane</keyword>
<keyword evidence="20" id="KW-1185">Reference proteome</keyword>
<evidence type="ECO:0000256" key="8">
    <source>
        <dbReference type="ARBA" id="ARBA00022723"/>
    </source>
</evidence>
<dbReference type="InterPro" id="IPR018247">
    <property type="entry name" value="EF_Hand_1_Ca_BS"/>
</dbReference>
<dbReference type="GO" id="GO:0016174">
    <property type="term" value="F:NAD(P)H oxidase H2O2-forming activity"/>
    <property type="evidence" value="ECO:0007669"/>
    <property type="project" value="TreeGrafter"/>
</dbReference>
<keyword evidence="10" id="KW-0274">FAD</keyword>
<keyword evidence="15" id="KW-0472">Membrane</keyword>
<evidence type="ECO:0000256" key="10">
    <source>
        <dbReference type="ARBA" id="ARBA00022827"/>
    </source>
</evidence>
<evidence type="ECO:0000256" key="9">
    <source>
        <dbReference type="ARBA" id="ARBA00022737"/>
    </source>
</evidence>
<sequence>MSSEQEGKDESAAWMLESIEIDSNVEKSKINEGPSDESMVLKSSNKAVMNNNVRGRNGFQGDNGEAKMMRMQSGAARGLKGLRFLDRTLTGKEADAWRSIEKRFAQHAVGGKLSKDKFGTCIGMGAESKDFAGELYEALSRRRKIYAENGITLDEVKVFWEDMTNKDFESRLQVFFDMCDKNGDGRLSEEEVKEVIVLSASANKLGNLKVHAAEYASLIMEELDPDQHGYIEMWQLETLLKELVGAEDSTKKLNTTAQSLTKAMIPKKYRTRTSKFLSNTSEFDWSKKTTWMYLVVPLVLYAFERVHPFFKGKDHRVSIIKAIIYTGNVLALYMTKPSGFKYKSGMYLFVKCPDISSFEWHPFSITSAPGDDYLSVHIRTLGDWTAALKNTFEKACEPRSAQSRQGSLVRMETTAFSNYDSKTNIRYPKILIKGPYGAPAQSYSNYDVLLLIGLGIGATPMISILKDILNHMKSESPTGGKDSNNCCSSDENKKCPERAYFYWVTREQPSFEWFKGVMDDIAYYDYDGIIEMHNYLTSVYEEGDARSALIAMIQKLQHAKNGVDVVSESRIRTHFARPNWKKVFSQLATTHQNSRIGVFYCGSPTLTKTLKSLCQEFSLNSTTRFQFHKENF</sequence>
<evidence type="ECO:0000256" key="14">
    <source>
        <dbReference type="ARBA" id="ARBA00023002"/>
    </source>
</evidence>
<dbReference type="PANTHER" id="PTHR11972">
    <property type="entry name" value="NADPH OXIDASE"/>
    <property type="match status" value="1"/>
</dbReference>
<dbReference type="InterPro" id="IPR002048">
    <property type="entry name" value="EF_hand_dom"/>
</dbReference>
<evidence type="ECO:0000256" key="12">
    <source>
        <dbReference type="ARBA" id="ARBA00022857"/>
    </source>
</evidence>
<keyword evidence="14" id="KW-0560">Oxidoreductase</keyword>
<keyword evidence="4" id="KW-0597">Phosphoprotein</keyword>
<dbReference type="SMART" id="SM00054">
    <property type="entry name" value="EFh"/>
    <property type="match status" value="2"/>
</dbReference>
<dbReference type="SUPFAM" id="SSF52343">
    <property type="entry name" value="Ferredoxin reductase-like, C-terminal NADP-linked domain"/>
    <property type="match status" value="1"/>
</dbReference>
<comment type="function">
    <text evidence="16">Calcium-dependent NADPH oxidase that generates superoxide.</text>
</comment>
<dbReference type="Pfam" id="PF08414">
    <property type="entry name" value="NADPH_Ox"/>
    <property type="match status" value="1"/>
</dbReference>
<dbReference type="InterPro" id="IPR011992">
    <property type="entry name" value="EF-hand-dom_pair"/>
</dbReference>
<dbReference type="CDD" id="cd00051">
    <property type="entry name" value="EFh"/>
    <property type="match status" value="1"/>
</dbReference>
<comment type="caution">
    <text evidence="19">The sequence shown here is derived from an EMBL/GenBank/DDBJ whole genome shotgun (WGS) entry which is preliminary data.</text>
</comment>
<keyword evidence="8" id="KW-0479">Metal-binding</keyword>
<feature type="domain" description="EF-hand" evidence="17">
    <location>
        <begin position="167"/>
        <end position="202"/>
    </location>
</feature>
<dbReference type="PANTHER" id="PTHR11972:SF54">
    <property type="entry name" value="RESPIRATORY BURST OXIDASE HOMOLOG PROTEIN J-RELATED"/>
    <property type="match status" value="1"/>
</dbReference>
<evidence type="ECO:0000256" key="7">
    <source>
        <dbReference type="ARBA" id="ARBA00022692"/>
    </source>
</evidence>
<evidence type="ECO:0000259" key="17">
    <source>
        <dbReference type="PROSITE" id="PS50222"/>
    </source>
</evidence>
<dbReference type="FunFam" id="3.40.50.80:FF:000026">
    <property type="entry name" value="Putative respiratory burst oxidase"/>
    <property type="match status" value="1"/>
</dbReference>
<dbReference type="PROSITE" id="PS51384">
    <property type="entry name" value="FAD_FR"/>
    <property type="match status" value="1"/>
</dbReference>
<evidence type="ECO:0000313" key="20">
    <source>
        <dbReference type="Proteomes" id="UP001367508"/>
    </source>
</evidence>
<dbReference type="Gene3D" id="2.40.30.10">
    <property type="entry name" value="Translation factors"/>
    <property type="match status" value="1"/>
</dbReference>
<dbReference type="PROSITE" id="PS50222">
    <property type="entry name" value="EF_HAND_2"/>
    <property type="match status" value="1"/>
</dbReference>
<dbReference type="Proteomes" id="UP001367508">
    <property type="component" value="Unassembled WGS sequence"/>
</dbReference>
<dbReference type="GO" id="GO:0004601">
    <property type="term" value="F:peroxidase activity"/>
    <property type="evidence" value="ECO:0007669"/>
    <property type="project" value="UniProtKB-KW"/>
</dbReference>
<evidence type="ECO:0000256" key="13">
    <source>
        <dbReference type="ARBA" id="ARBA00022989"/>
    </source>
</evidence>
<dbReference type="PRINTS" id="PR00466">
    <property type="entry name" value="GP91PHOX"/>
</dbReference>
<comment type="subunit">
    <text evidence="3">Monomer and homodimer.</text>
</comment>
<keyword evidence="6" id="KW-0285">Flavoprotein</keyword>
<evidence type="ECO:0000256" key="16">
    <source>
        <dbReference type="ARBA" id="ARBA00055023"/>
    </source>
</evidence>
<dbReference type="GO" id="GO:0005509">
    <property type="term" value="F:calcium ion binding"/>
    <property type="evidence" value="ECO:0007669"/>
    <property type="project" value="InterPro"/>
</dbReference>
<evidence type="ECO:0000256" key="3">
    <source>
        <dbReference type="ARBA" id="ARBA00011407"/>
    </source>
</evidence>
<evidence type="ECO:0000256" key="5">
    <source>
        <dbReference type="ARBA" id="ARBA00022559"/>
    </source>
</evidence>
<dbReference type="InterPro" id="IPR017927">
    <property type="entry name" value="FAD-bd_FR_type"/>
</dbReference>
<comment type="similarity">
    <text evidence="2">Belongs to the RBOH (TC 5.B.1.3) family.</text>
</comment>
<dbReference type="InterPro" id="IPR050369">
    <property type="entry name" value="RBOH/FRE"/>
</dbReference>
<evidence type="ECO:0000313" key="19">
    <source>
        <dbReference type="EMBL" id="KAK7338654.1"/>
    </source>
</evidence>
<dbReference type="InterPro" id="IPR013623">
    <property type="entry name" value="NADPH_Ox"/>
</dbReference>
<dbReference type="Pfam" id="PF08022">
    <property type="entry name" value="FAD_binding_8"/>
    <property type="match status" value="1"/>
</dbReference>
<protein>
    <submittedName>
        <fullName evidence="19">Uncharacterized protein</fullName>
    </submittedName>
</protein>
<keyword evidence="9" id="KW-0677">Repeat</keyword>
<dbReference type="InterPro" id="IPR013121">
    <property type="entry name" value="Fe_red_NAD-bd_6"/>
</dbReference>
<dbReference type="CDD" id="cd06186">
    <property type="entry name" value="NOX_Duox_like_FAD_NADP"/>
    <property type="match status" value="1"/>
</dbReference>
<dbReference type="InterPro" id="IPR017938">
    <property type="entry name" value="Riboflavin_synthase-like_b-brl"/>
</dbReference>
<evidence type="ECO:0000256" key="1">
    <source>
        <dbReference type="ARBA" id="ARBA00004141"/>
    </source>
</evidence>
<evidence type="ECO:0000256" key="6">
    <source>
        <dbReference type="ARBA" id="ARBA00022630"/>
    </source>
</evidence>
<dbReference type="Gene3D" id="3.40.50.80">
    <property type="entry name" value="Nucleotide-binding domain of ferredoxin-NADP reductase (FNR) module"/>
    <property type="match status" value="1"/>
</dbReference>
<organism evidence="19 20">
    <name type="scientific">Canavalia gladiata</name>
    <name type="common">Sword bean</name>
    <name type="synonym">Dolichos gladiatus</name>
    <dbReference type="NCBI Taxonomy" id="3824"/>
    <lineage>
        <taxon>Eukaryota</taxon>
        <taxon>Viridiplantae</taxon>
        <taxon>Streptophyta</taxon>
        <taxon>Embryophyta</taxon>
        <taxon>Tracheophyta</taxon>
        <taxon>Spermatophyta</taxon>
        <taxon>Magnoliopsida</taxon>
        <taxon>eudicotyledons</taxon>
        <taxon>Gunneridae</taxon>
        <taxon>Pentapetalae</taxon>
        <taxon>rosids</taxon>
        <taxon>fabids</taxon>
        <taxon>Fabales</taxon>
        <taxon>Fabaceae</taxon>
        <taxon>Papilionoideae</taxon>
        <taxon>50 kb inversion clade</taxon>
        <taxon>NPAAA clade</taxon>
        <taxon>indigoferoid/millettioid clade</taxon>
        <taxon>Phaseoleae</taxon>
        <taxon>Canavalia</taxon>
    </lineage>
</organism>
<reference evidence="19 20" key="1">
    <citation type="submission" date="2024-01" db="EMBL/GenBank/DDBJ databases">
        <title>The genomes of 5 underutilized Papilionoideae crops provide insights into root nodulation and disease resistanc.</title>
        <authorList>
            <person name="Jiang F."/>
        </authorList>
    </citation>
    <scope>NUCLEOTIDE SEQUENCE [LARGE SCALE GENOMIC DNA]</scope>
    <source>
        <strain evidence="19">LVBAO_FW01</strain>
        <tissue evidence="19">Leaves</tissue>
    </source>
</reference>
<dbReference type="Pfam" id="PF08030">
    <property type="entry name" value="NAD_binding_6"/>
    <property type="match status" value="1"/>
</dbReference>